<dbReference type="OrthoDB" id="255819at2759"/>
<dbReference type="InterPro" id="IPR001398">
    <property type="entry name" value="Macrophage_inhib_fac"/>
</dbReference>
<dbReference type="InterPro" id="IPR014347">
    <property type="entry name" value="Tautomerase/MIF_sf"/>
</dbReference>
<evidence type="ECO:0000313" key="4">
    <source>
        <dbReference type="WBParaSite" id="GPUH_0001509001-mRNA-1"/>
    </source>
</evidence>
<reference evidence="4" key="1">
    <citation type="submission" date="2016-06" db="UniProtKB">
        <authorList>
            <consortium name="WormBaseParasite"/>
        </authorList>
    </citation>
    <scope>IDENTIFICATION</scope>
</reference>
<dbReference type="Proteomes" id="UP000271098">
    <property type="component" value="Unassembled WGS sequence"/>
</dbReference>
<keyword evidence="3" id="KW-1185">Reference proteome</keyword>
<protein>
    <submittedName>
        <fullName evidence="4">ABC transporter substrate-binding protein</fullName>
    </submittedName>
</protein>
<evidence type="ECO:0000313" key="3">
    <source>
        <dbReference type="Proteomes" id="UP000271098"/>
    </source>
</evidence>
<name>A0A183E279_9BILA</name>
<dbReference type="AlphaFoldDB" id="A0A183E279"/>
<evidence type="ECO:0000256" key="1">
    <source>
        <dbReference type="ARBA" id="ARBA00005851"/>
    </source>
</evidence>
<dbReference type="WBParaSite" id="GPUH_0001509001-mRNA-1">
    <property type="protein sequence ID" value="GPUH_0001509001-mRNA-1"/>
    <property type="gene ID" value="GPUH_0001509001"/>
</dbReference>
<evidence type="ECO:0000313" key="2">
    <source>
        <dbReference type="EMBL" id="VDN25301.1"/>
    </source>
</evidence>
<accession>A0A183E279</accession>
<sequence length="67" mass="7051">MVAPASLAKAIASFSEEKNVKYSLAISEFMKKAVGIDPAHCVIQFMNLDGENVGCCGSTMKQLAAGK</sequence>
<comment type="similarity">
    <text evidence="1">Belongs to the MIF family.</text>
</comment>
<proteinExistence type="inferred from homology"/>
<dbReference type="SUPFAM" id="SSF55331">
    <property type="entry name" value="Tautomerase/MIF"/>
    <property type="match status" value="1"/>
</dbReference>
<gene>
    <name evidence="2" type="ORF">GPUH_LOCUS15070</name>
</gene>
<dbReference type="EMBL" id="UYRT01081991">
    <property type="protein sequence ID" value="VDN25301.1"/>
    <property type="molecule type" value="Genomic_DNA"/>
</dbReference>
<organism evidence="4">
    <name type="scientific">Gongylonema pulchrum</name>
    <dbReference type="NCBI Taxonomy" id="637853"/>
    <lineage>
        <taxon>Eukaryota</taxon>
        <taxon>Metazoa</taxon>
        <taxon>Ecdysozoa</taxon>
        <taxon>Nematoda</taxon>
        <taxon>Chromadorea</taxon>
        <taxon>Rhabditida</taxon>
        <taxon>Spirurina</taxon>
        <taxon>Spiruromorpha</taxon>
        <taxon>Spiruroidea</taxon>
        <taxon>Gongylonematidae</taxon>
        <taxon>Gongylonema</taxon>
    </lineage>
</organism>
<dbReference type="Pfam" id="PF01187">
    <property type="entry name" value="MIF"/>
    <property type="match status" value="1"/>
</dbReference>
<dbReference type="Gene3D" id="3.30.429.10">
    <property type="entry name" value="Macrophage Migration Inhibitory Factor"/>
    <property type="match status" value="1"/>
</dbReference>
<reference evidence="2 3" key="2">
    <citation type="submission" date="2018-11" db="EMBL/GenBank/DDBJ databases">
        <authorList>
            <consortium name="Pathogen Informatics"/>
        </authorList>
    </citation>
    <scope>NUCLEOTIDE SEQUENCE [LARGE SCALE GENOMIC DNA]</scope>
</reference>